<dbReference type="GeneTree" id="ENSGT01050000244894"/>
<dbReference type="OMA" id="SLPHAYF"/>
<dbReference type="RefSeq" id="XP_008315614.1">
    <property type="nucleotide sequence ID" value="XM_008317392.3"/>
</dbReference>
<feature type="transmembrane region" description="Helical" evidence="6">
    <location>
        <begin position="342"/>
        <end position="363"/>
    </location>
</feature>
<dbReference type="KEGG" id="csem:103384026"/>
<organism evidence="9 10">
    <name type="scientific">Cynoglossus semilaevis</name>
    <name type="common">Tongue sole</name>
    <dbReference type="NCBI Taxonomy" id="244447"/>
    <lineage>
        <taxon>Eukaryota</taxon>
        <taxon>Metazoa</taxon>
        <taxon>Chordata</taxon>
        <taxon>Craniata</taxon>
        <taxon>Vertebrata</taxon>
        <taxon>Euteleostomi</taxon>
        <taxon>Actinopterygii</taxon>
        <taxon>Neopterygii</taxon>
        <taxon>Teleostei</taxon>
        <taxon>Neoteleostei</taxon>
        <taxon>Acanthomorphata</taxon>
        <taxon>Carangaria</taxon>
        <taxon>Pleuronectiformes</taxon>
        <taxon>Pleuronectoidei</taxon>
        <taxon>Cynoglossidae</taxon>
        <taxon>Cynoglossinae</taxon>
        <taxon>Cynoglossus</taxon>
    </lineage>
</organism>
<feature type="compositionally biased region" description="Polar residues" evidence="7">
    <location>
        <begin position="936"/>
        <end position="947"/>
    </location>
</feature>
<dbReference type="GO" id="GO:0005886">
    <property type="term" value="C:plasma membrane"/>
    <property type="evidence" value="ECO:0007669"/>
    <property type="project" value="InterPro"/>
</dbReference>
<feature type="compositionally biased region" description="Basic and acidic residues" evidence="7">
    <location>
        <begin position="789"/>
        <end position="802"/>
    </location>
</feature>
<comment type="similarity">
    <text evidence="2 6">Belongs to the TMC family.</text>
</comment>
<dbReference type="CTD" id="79838"/>
<feature type="transmembrane region" description="Helical" evidence="6">
    <location>
        <begin position="552"/>
        <end position="573"/>
    </location>
</feature>
<protein>
    <recommendedName>
        <fullName evidence="6">Transmembrane channel-like protein</fullName>
    </recommendedName>
</protein>
<feature type="compositionally biased region" description="Basic and acidic residues" evidence="7">
    <location>
        <begin position="921"/>
        <end position="930"/>
    </location>
</feature>
<keyword evidence="5 6" id="KW-0472">Membrane</keyword>
<feature type="region of interest" description="Disordered" evidence="7">
    <location>
        <begin position="916"/>
        <end position="965"/>
    </location>
</feature>
<evidence type="ECO:0000256" key="2">
    <source>
        <dbReference type="ARBA" id="ARBA00006510"/>
    </source>
</evidence>
<dbReference type="InterPro" id="IPR038900">
    <property type="entry name" value="TMC"/>
</dbReference>
<dbReference type="InParanoid" id="A0A3P8VS96"/>
<feature type="compositionally biased region" description="Polar residues" evidence="7">
    <location>
        <begin position="87"/>
        <end position="114"/>
    </location>
</feature>
<evidence type="ECO:0000256" key="3">
    <source>
        <dbReference type="ARBA" id="ARBA00022692"/>
    </source>
</evidence>
<feature type="region of interest" description="Disordered" evidence="7">
    <location>
        <begin position="821"/>
        <end position="842"/>
    </location>
</feature>
<name>A0A3P8VS96_CYNSE</name>
<feature type="transmembrane region" description="Helical" evidence="6">
    <location>
        <begin position="725"/>
        <end position="742"/>
    </location>
</feature>
<feature type="region of interest" description="Disordered" evidence="7">
    <location>
        <begin position="779"/>
        <end position="809"/>
    </location>
</feature>
<dbReference type="OrthoDB" id="1936208at2759"/>
<dbReference type="Pfam" id="PF07810">
    <property type="entry name" value="TMC"/>
    <property type="match status" value="1"/>
</dbReference>
<feature type="transmembrane region" description="Helical" evidence="6">
    <location>
        <begin position="270"/>
        <end position="291"/>
    </location>
</feature>
<dbReference type="PANTHER" id="PTHR23302">
    <property type="entry name" value="TRANSMEMBRANE CHANNEL-RELATED"/>
    <property type="match status" value="1"/>
</dbReference>
<dbReference type="Ensembl" id="ENSCSET00000016368.1">
    <property type="protein sequence ID" value="ENSCSEP00000016161.1"/>
    <property type="gene ID" value="ENSCSEG00000010398.1"/>
</dbReference>
<feature type="transmembrane region" description="Helical" evidence="6">
    <location>
        <begin position="651"/>
        <end position="676"/>
    </location>
</feature>
<keyword evidence="3 6" id="KW-0812">Transmembrane</keyword>
<evidence type="ECO:0000313" key="9">
    <source>
        <dbReference type="Ensembl" id="ENSCSEP00000016161.1"/>
    </source>
</evidence>
<evidence type="ECO:0000313" key="10">
    <source>
        <dbReference type="Proteomes" id="UP000265120"/>
    </source>
</evidence>
<feature type="transmembrane region" description="Helical" evidence="6">
    <location>
        <begin position="303"/>
        <end position="321"/>
    </location>
</feature>
<sequence>MTSYSHGGFHNPAYHDSETLEIDRRYSRKTDHTNPYAREEVAWRGSNNRTVAEHGSMIQTVSGNDSPYGGWQEENRRGRENIPMGLISTQPGRTPWQNDLNRSTSYSNIDSQYNPSPPGPPPSSITGKSTIRWRGNTMRRMSMFPNTDPAYAAFTENAIKNEMENEEQNLVKELVPLSTRERIQAIQELPMSFEEKKHIRSQVLAFKSSNQSRQCTCFTDCSENVSLFFRRCGYAIRSTKQTLGLWQGTMKEIGGKFGTSVLSYFLFLKWLLMFNIFSFLVNFSFITIPVLVFEPSPNTPANVTFRGLELLTGAGYFRYTVMYYGGYSNETLHGLVDYDMQLSYFFTIAVYMALCVFVLVISATNSFKNNYTPEASASNGAWQLLCSWDFRVTNERAVRQRKNNLRVQLKESLSENSYSEQLTLSVRLKHFGIYLGFWLLSIGLAAGCGASIFFLCRYEEQRTTDSVSWTLAQEAETLVVPFVVSLMNLVVPLFYSLFNKFEHYSSQRRKVYALVLRNVFLRLSILGVLCYHWMNVVSKKYSCWETIVGQSLYRLVIFDFMFLLLGSFFGEFLRNVIGTTLLPSLGVPDFDIARNVLELIYAQTLSWVGIYFSPLLPAIQILKFFILFYLKKVSLTRNCQPPQRTGRAAQMQTAFICLLFFPFFVGSLSIVGYTAWSLTPSTQCGPFKGLNNTFSVVAVWMEELEEIPGADWVIWIYQRVIRSEVFYFLITIIIIIITYMFWQISQGRKELIGILKQQIVNEGKDKSFLLDKLQNLQKPNRSNKRHKQMNTEKHSKRPEDHSSGGPSKSNAMFQALLARQQLEEEEERRSTDGVPVPSDISSSSALTLAMMARQRAEGQEEHFTRVSDQHFSQSSGFAHVTQVTQRSGGQLTDGYYGAPEDLDHPTSSVSSIMMQVMQARQRAEEEDRRQWAPAHPQNQAPSGSSALIQAMLARQQAQNEFDDGY</sequence>
<evidence type="ECO:0000256" key="5">
    <source>
        <dbReference type="ARBA" id="ARBA00023136"/>
    </source>
</evidence>
<comment type="subcellular location">
    <subcellularLocation>
        <location evidence="1 6">Membrane</location>
        <topology evidence="1 6">Multi-pass membrane protein</topology>
    </subcellularLocation>
</comment>
<proteinExistence type="inferred from homology"/>
<evidence type="ECO:0000256" key="1">
    <source>
        <dbReference type="ARBA" id="ARBA00004141"/>
    </source>
</evidence>
<dbReference type="STRING" id="244447.ENSCSEP00000016161"/>
<reference evidence="9" key="3">
    <citation type="submission" date="2025-09" db="UniProtKB">
        <authorList>
            <consortium name="Ensembl"/>
        </authorList>
    </citation>
    <scope>IDENTIFICATION</scope>
</reference>
<reference evidence="9 10" key="1">
    <citation type="journal article" date="2014" name="Nat. Genet.">
        <title>Whole-genome sequence of a flatfish provides insights into ZW sex chromosome evolution and adaptation to a benthic lifestyle.</title>
        <authorList>
            <person name="Chen S."/>
            <person name="Zhang G."/>
            <person name="Shao C."/>
            <person name="Huang Q."/>
            <person name="Liu G."/>
            <person name="Zhang P."/>
            <person name="Song W."/>
            <person name="An N."/>
            <person name="Chalopin D."/>
            <person name="Volff J.N."/>
            <person name="Hong Y."/>
            <person name="Li Q."/>
            <person name="Sha Z."/>
            <person name="Zhou H."/>
            <person name="Xie M."/>
            <person name="Yu Q."/>
            <person name="Liu Y."/>
            <person name="Xiang H."/>
            <person name="Wang N."/>
            <person name="Wu K."/>
            <person name="Yang C."/>
            <person name="Zhou Q."/>
            <person name="Liao X."/>
            <person name="Yang L."/>
            <person name="Hu Q."/>
            <person name="Zhang J."/>
            <person name="Meng L."/>
            <person name="Jin L."/>
            <person name="Tian Y."/>
            <person name="Lian J."/>
            <person name="Yang J."/>
            <person name="Miao G."/>
            <person name="Liu S."/>
            <person name="Liang Z."/>
            <person name="Yan F."/>
            <person name="Li Y."/>
            <person name="Sun B."/>
            <person name="Zhang H."/>
            <person name="Zhang J."/>
            <person name="Zhu Y."/>
            <person name="Du M."/>
            <person name="Zhao Y."/>
            <person name="Schartl M."/>
            <person name="Tang Q."/>
            <person name="Wang J."/>
        </authorList>
    </citation>
    <scope>NUCLEOTIDE SEQUENCE</scope>
</reference>
<feature type="region of interest" description="Disordered" evidence="7">
    <location>
        <begin position="57"/>
        <end position="128"/>
    </location>
</feature>
<accession>A0A3P8VS96</accession>
<dbReference type="PANTHER" id="PTHR23302:SF5">
    <property type="entry name" value="TRANSMEMBRANE CHANNEL-LIKE PROTEIN 5"/>
    <property type="match status" value="1"/>
</dbReference>
<dbReference type="AlphaFoldDB" id="A0A3P8VS96"/>
<dbReference type="GO" id="GO:0005737">
    <property type="term" value="C:cytoplasm"/>
    <property type="evidence" value="ECO:0007669"/>
    <property type="project" value="Ensembl"/>
</dbReference>
<feature type="transmembrane region" description="Helical" evidence="6">
    <location>
        <begin position="431"/>
        <end position="456"/>
    </location>
</feature>
<feature type="transmembrane region" description="Helical" evidence="6">
    <location>
        <begin position="510"/>
        <end position="531"/>
    </location>
</feature>
<dbReference type="GO" id="GO:0003341">
    <property type="term" value="P:cilium movement"/>
    <property type="evidence" value="ECO:0007669"/>
    <property type="project" value="Ensembl"/>
</dbReference>
<evidence type="ECO:0000256" key="7">
    <source>
        <dbReference type="SAM" id="MobiDB-lite"/>
    </source>
</evidence>
<feature type="transmembrane region" description="Helical" evidence="6">
    <location>
        <begin position="608"/>
        <end position="630"/>
    </location>
</feature>
<dbReference type="FunCoup" id="A0A3P8VS96">
    <property type="interactions" value="559"/>
</dbReference>
<dbReference type="GeneID" id="103384026"/>
<reference evidence="9" key="2">
    <citation type="submission" date="2025-08" db="UniProtKB">
        <authorList>
            <consortium name="Ensembl"/>
        </authorList>
    </citation>
    <scope>IDENTIFICATION</scope>
</reference>
<dbReference type="Proteomes" id="UP000265120">
    <property type="component" value="Chromosome 9"/>
</dbReference>
<feature type="transmembrane region" description="Helical" evidence="6">
    <location>
        <begin position="477"/>
        <end position="498"/>
    </location>
</feature>
<dbReference type="InterPro" id="IPR012496">
    <property type="entry name" value="TMC_dom"/>
</dbReference>
<evidence type="ECO:0000256" key="4">
    <source>
        <dbReference type="ARBA" id="ARBA00022989"/>
    </source>
</evidence>
<keyword evidence="10" id="KW-1185">Reference proteome</keyword>
<feature type="domain" description="TMC" evidence="8">
    <location>
        <begin position="543"/>
        <end position="649"/>
    </location>
</feature>
<dbReference type="GO" id="GO:0008381">
    <property type="term" value="F:mechanosensitive monoatomic ion channel activity"/>
    <property type="evidence" value="ECO:0007669"/>
    <property type="project" value="TreeGrafter"/>
</dbReference>
<evidence type="ECO:0000256" key="6">
    <source>
        <dbReference type="RuleBase" id="RU310713"/>
    </source>
</evidence>
<keyword evidence="4 6" id="KW-1133">Transmembrane helix</keyword>
<evidence type="ECO:0000259" key="8">
    <source>
        <dbReference type="Pfam" id="PF07810"/>
    </source>
</evidence>